<name>A0ACA9P068_9GLOM</name>
<dbReference type="Proteomes" id="UP000789702">
    <property type="component" value="Unassembled WGS sequence"/>
</dbReference>
<comment type="caution">
    <text evidence="1">The sequence shown here is derived from an EMBL/GenBank/DDBJ whole genome shotgun (WGS) entry which is preliminary data.</text>
</comment>
<evidence type="ECO:0000313" key="1">
    <source>
        <dbReference type="EMBL" id="CAG8682967.1"/>
    </source>
</evidence>
<accession>A0ACA9P068</accession>
<keyword evidence="2" id="KW-1185">Reference proteome</keyword>
<dbReference type="EMBL" id="CAJVPU010021837">
    <property type="protein sequence ID" value="CAG8682967.1"/>
    <property type="molecule type" value="Genomic_DNA"/>
</dbReference>
<proteinExistence type="predicted"/>
<protein>
    <submittedName>
        <fullName evidence="1">14921_t:CDS:1</fullName>
    </submittedName>
</protein>
<reference evidence="1" key="1">
    <citation type="submission" date="2021-06" db="EMBL/GenBank/DDBJ databases">
        <authorList>
            <person name="Kallberg Y."/>
            <person name="Tangrot J."/>
            <person name="Rosling A."/>
        </authorList>
    </citation>
    <scope>NUCLEOTIDE SEQUENCE</scope>
    <source>
        <strain evidence="1">IL203A</strain>
    </source>
</reference>
<gene>
    <name evidence="1" type="ORF">DHETER_LOCUS10755</name>
</gene>
<sequence>QYHYVKRRCIMFSFFRCESIKWLIYSSHLRNWKHRKSTPGKGYSAHLTSCKNSFHSFTSSGKHE</sequence>
<organism evidence="1 2">
    <name type="scientific">Dentiscutata heterogama</name>
    <dbReference type="NCBI Taxonomy" id="1316150"/>
    <lineage>
        <taxon>Eukaryota</taxon>
        <taxon>Fungi</taxon>
        <taxon>Fungi incertae sedis</taxon>
        <taxon>Mucoromycota</taxon>
        <taxon>Glomeromycotina</taxon>
        <taxon>Glomeromycetes</taxon>
        <taxon>Diversisporales</taxon>
        <taxon>Gigasporaceae</taxon>
        <taxon>Dentiscutata</taxon>
    </lineage>
</organism>
<feature type="non-terminal residue" evidence="1">
    <location>
        <position position="1"/>
    </location>
</feature>
<evidence type="ECO:0000313" key="2">
    <source>
        <dbReference type="Proteomes" id="UP000789702"/>
    </source>
</evidence>